<reference evidence="3" key="1">
    <citation type="submission" date="2025-08" db="UniProtKB">
        <authorList>
            <consortium name="RefSeq"/>
        </authorList>
    </citation>
    <scope>IDENTIFICATION</scope>
</reference>
<gene>
    <name evidence="3" type="primary">nedd1</name>
</gene>
<sequence>CADSRIPGTSGDTHFGRTHVTGLELLSREGEGQQVVGRASLDIFSPVREDSHSGGNSHRKTPLSTPLAAAAARCYSPLSVFQTPSPIKEEEPFSAAAETCDSRKPDKASRSSLEGEDPTTPTLSQQTNHSQLAAPFFTPDPGLGRANGLQAQLSYESHAQGAAPPPAAGAALSAAVSSSLSQNIVEVVGQAGAAPLTSLQIHFIQNMIHETLEDFRDVCHRDIVNLQVEMVRQFYIQLNEIHGLIEKYSVNESLVEEVEKLREENRRLKTNY</sequence>
<dbReference type="GO" id="GO:0005813">
    <property type="term" value="C:centrosome"/>
    <property type="evidence" value="ECO:0007669"/>
    <property type="project" value="TreeGrafter"/>
</dbReference>
<dbReference type="InterPro" id="IPR052818">
    <property type="entry name" value="NEDD1_Spindle_Assembly"/>
</dbReference>
<keyword evidence="2" id="KW-1185">Reference proteome</keyword>
<dbReference type="GO" id="GO:0036064">
    <property type="term" value="C:ciliary basal body"/>
    <property type="evidence" value="ECO:0007669"/>
    <property type="project" value="TreeGrafter"/>
</dbReference>
<accession>A0A6J2P9R3</accession>
<protein>
    <submittedName>
        <fullName evidence="3">Protein NEDD1</fullName>
    </submittedName>
</protein>
<dbReference type="GO" id="GO:0005814">
    <property type="term" value="C:centriole"/>
    <property type="evidence" value="ECO:0007669"/>
    <property type="project" value="TreeGrafter"/>
</dbReference>
<dbReference type="PANTHER" id="PTHR44414:SF1">
    <property type="entry name" value="PROTEIN NEDD1"/>
    <property type="match status" value="1"/>
</dbReference>
<feature type="region of interest" description="Disordered" evidence="1">
    <location>
        <begin position="89"/>
        <end position="141"/>
    </location>
</feature>
<dbReference type="GO" id="GO:0005737">
    <property type="term" value="C:cytoplasm"/>
    <property type="evidence" value="ECO:0007669"/>
    <property type="project" value="TreeGrafter"/>
</dbReference>
<dbReference type="Proteomes" id="UP000504630">
    <property type="component" value="Unplaced"/>
</dbReference>
<dbReference type="GO" id="GO:0007020">
    <property type="term" value="P:microtubule nucleation"/>
    <property type="evidence" value="ECO:0007669"/>
    <property type="project" value="TreeGrafter"/>
</dbReference>
<dbReference type="CTD" id="121441"/>
<dbReference type="AlphaFoldDB" id="A0A6J2P9R3"/>
<dbReference type="GO" id="GO:0000922">
    <property type="term" value="C:spindle pole"/>
    <property type="evidence" value="ECO:0007669"/>
    <property type="project" value="TreeGrafter"/>
</dbReference>
<dbReference type="GO" id="GO:0043015">
    <property type="term" value="F:gamma-tubulin binding"/>
    <property type="evidence" value="ECO:0007669"/>
    <property type="project" value="TreeGrafter"/>
</dbReference>
<evidence type="ECO:0000313" key="3">
    <source>
        <dbReference type="RefSeq" id="XP_029282046.1"/>
    </source>
</evidence>
<dbReference type="InParanoid" id="A0A6J2P9R3"/>
<evidence type="ECO:0000256" key="1">
    <source>
        <dbReference type="SAM" id="MobiDB-lite"/>
    </source>
</evidence>
<dbReference type="KEGG" id="cgob:115004541"/>
<feature type="compositionally biased region" description="Basic and acidic residues" evidence="1">
    <location>
        <begin position="100"/>
        <end position="109"/>
    </location>
</feature>
<dbReference type="PANTHER" id="PTHR44414">
    <property type="entry name" value="PROTEIN NEDD1"/>
    <property type="match status" value="1"/>
</dbReference>
<dbReference type="OrthoDB" id="1602884at2759"/>
<dbReference type="GeneID" id="115004541"/>
<feature type="compositionally biased region" description="Polar residues" evidence="1">
    <location>
        <begin position="119"/>
        <end position="131"/>
    </location>
</feature>
<feature type="region of interest" description="Disordered" evidence="1">
    <location>
        <begin position="46"/>
        <end position="65"/>
    </location>
</feature>
<dbReference type="GO" id="GO:0000278">
    <property type="term" value="P:mitotic cell cycle"/>
    <property type="evidence" value="ECO:0007669"/>
    <property type="project" value="TreeGrafter"/>
</dbReference>
<proteinExistence type="predicted"/>
<feature type="non-terminal residue" evidence="3">
    <location>
        <position position="1"/>
    </location>
</feature>
<dbReference type="RefSeq" id="XP_029282046.1">
    <property type="nucleotide sequence ID" value="XM_029426186.1"/>
</dbReference>
<organism evidence="2 3">
    <name type="scientific">Cottoperca gobio</name>
    <name type="common">Frogmouth</name>
    <name type="synonym">Aphritis gobio</name>
    <dbReference type="NCBI Taxonomy" id="56716"/>
    <lineage>
        <taxon>Eukaryota</taxon>
        <taxon>Metazoa</taxon>
        <taxon>Chordata</taxon>
        <taxon>Craniata</taxon>
        <taxon>Vertebrata</taxon>
        <taxon>Euteleostomi</taxon>
        <taxon>Actinopterygii</taxon>
        <taxon>Neopterygii</taxon>
        <taxon>Teleostei</taxon>
        <taxon>Neoteleostei</taxon>
        <taxon>Acanthomorphata</taxon>
        <taxon>Eupercaria</taxon>
        <taxon>Perciformes</taxon>
        <taxon>Notothenioidei</taxon>
        <taxon>Bovichtidae</taxon>
        <taxon>Cottoperca</taxon>
    </lineage>
</organism>
<evidence type="ECO:0000313" key="2">
    <source>
        <dbReference type="Proteomes" id="UP000504630"/>
    </source>
</evidence>
<name>A0A6J2P9R3_COTGO</name>